<organism evidence="4 5">
    <name type="scientific">Skermanella cutis</name>
    <dbReference type="NCBI Taxonomy" id="2775420"/>
    <lineage>
        <taxon>Bacteria</taxon>
        <taxon>Pseudomonadati</taxon>
        <taxon>Pseudomonadota</taxon>
        <taxon>Alphaproteobacteria</taxon>
        <taxon>Rhodospirillales</taxon>
        <taxon>Azospirillaceae</taxon>
        <taxon>Skermanella</taxon>
    </lineage>
</organism>
<dbReference type="Gene3D" id="3.40.50.720">
    <property type="entry name" value="NAD(P)-binding Rossmann-like Domain"/>
    <property type="match status" value="2"/>
</dbReference>
<dbReference type="InterPro" id="IPR006139">
    <property type="entry name" value="D-isomer_2_OHA_DH_cat_dom"/>
</dbReference>
<accession>A0ABX7B1Y3</accession>
<keyword evidence="5" id="KW-1185">Reference proteome</keyword>
<feature type="domain" description="D-isomer specific 2-hydroxyacid dehydrogenase NAD-binding" evidence="3">
    <location>
        <begin position="109"/>
        <end position="298"/>
    </location>
</feature>
<name>A0ABX7B1Y3_9PROT</name>
<dbReference type="SUPFAM" id="SSF51735">
    <property type="entry name" value="NAD(P)-binding Rossmann-fold domains"/>
    <property type="match status" value="1"/>
</dbReference>
<proteinExistence type="inferred from homology"/>
<dbReference type="RefSeq" id="WP_201072583.1">
    <property type="nucleotide sequence ID" value="NZ_CP067420.1"/>
</dbReference>
<evidence type="ECO:0000313" key="5">
    <source>
        <dbReference type="Proteomes" id="UP000595197"/>
    </source>
</evidence>
<evidence type="ECO:0000259" key="2">
    <source>
        <dbReference type="Pfam" id="PF00389"/>
    </source>
</evidence>
<evidence type="ECO:0000313" key="4">
    <source>
        <dbReference type="EMBL" id="QQP88117.1"/>
    </source>
</evidence>
<feature type="domain" description="D-isomer specific 2-hydroxyacid dehydrogenase catalytic" evidence="2">
    <location>
        <begin position="18"/>
        <end position="329"/>
    </location>
</feature>
<dbReference type="Pfam" id="PF02826">
    <property type="entry name" value="2-Hacid_dh_C"/>
    <property type="match status" value="1"/>
</dbReference>
<evidence type="ECO:0000256" key="1">
    <source>
        <dbReference type="RuleBase" id="RU003719"/>
    </source>
</evidence>
<keyword evidence="1" id="KW-0560">Oxidoreductase</keyword>
<dbReference type="CDD" id="cd05299">
    <property type="entry name" value="CtBP_dh"/>
    <property type="match status" value="1"/>
</dbReference>
<protein>
    <submittedName>
        <fullName evidence="4">C-terminal binding protein</fullName>
    </submittedName>
</protein>
<dbReference type="InterPro" id="IPR043322">
    <property type="entry name" value="CtBP"/>
</dbReference>
<dbReference type="PANTHER" id="PTHR46029">
    <property type="entry name" value="C-TERMINAL-BINDING PROTEIN"/>
    <property type="match status" value="1"/>
</dbReference>
<dbReference type="InterPro" id="IPR051638">
    <property type="entry name" value="CTBP_dehydrogenase"/>
</dbReference>
<gene>
    <name evidence="4" type="ORF">IGS68_18920</name>
</gene>
<dbReference type="PANTHER" id="PTHR46029:SF7">
    <property type="entry name" value="C-TERMINAL-BINDING PROTEIN"/>
    <property type="match status" value="1"/>
</dbReference>
<dbReference type="Proteomes" id="UP000595197">
    <property type="component" value="Chromosome"/>
</dbReference>
<comment type="similarity">
    <text evidence="1">Belongs to the D-isomer specific 2-hydroxyacid dehydrogenase family.</text>
</comment>
<dbReference type="InterPro" id="IPR036291">
    <property type="entry name" value="NAD(P)-bd_dom_sf"/>
</dbReference>
<evidence type="ECO:0000259" key="3">
    <source>
        <dbReference type="Pfam" id="PF02826"/>
    </source>
</evidence>
<dbReference type="EMBL" id="CP067420">
    <property type="protein sequence ID" value="QQP88117.1"/>
    <property type="molecule type" value="Genomic_DNA"/>
</dbReference>
<dbReference type="SUPFAM" id="SSF52283">
    <property type="entry name" value="Formate/glycerate dehydrogenase catalytic domain-like"/>
    <property type="match status" value="1"/>
</dbReference>
<reference evidence="4" key="1">
    <citation type="submission" date="2021-02" db="EMBL/GenBank/DDBJ databases">
        <title>Skermanella TT6 skin isolate.</title>
        <authorList>
            <person name="Lee K."/>
            <person name="Ganzorig M."/>
        </authorList>
    </citation>
    <scope>NUCLEOTIDE SEQUENCE</scope>
    <source>
        <strain evidence="4">TT6</strain>
    </source>
</reference>
<sequence length="336" mass="35791">MRILIPDAQFLDDAEIERAAAGPGVTFDVHRAVRETDVPEASWRACDAVICYHVIQYRGPWLDRLERCRVMVRAGVGFDNIDIAAAAGRGIPVCNVPDYGTTDVADHAIAMMMALTRGVAAYDAQLRADPVGAWRFDTPPLVRRVRGQTFGVVGLGRIGTAAALRARAFGMDVLFYDPALPSGAELSFGFGRTRSLADLMAGADIVSLHCPLTGETRGMIGAEALAASRPGQILVNTARGAVVDLDALFGALKDGRVGGAALDVLPVEPPEPDHPLIRAWKAQEPWIAGRLLLSPHAAFYSPSSIVDLRRKSAETVMAALAGEPINCVNGVVPRHG</sequence>
<dbReference type="Pfam" id="PF00389">
    <property type="entry name" value="2-Hacid_dh"/>
    <property type="match status" value="1"/>
</dbReference>
<dbReference type="InterPro" id="IPR006140">
    <property type="entry name" value="D-isomer_DH_NAD-bd"/>
</dbReference>